<evidence type="ECO:0000313" key="2">
    <source>
        <dbReference type="EMBL" id="KAG9247021.1"/>
    </source>
</evidence>
<dbReference type="AlphaFoldDB" id="A0A9P8CJ09"/>
<feature type="region of interest" description="Disordered" evidence="1">
    <location>
        <begin position="96"/>
        <end position="170"/>
    </location>
</feature>
<proteinExistence type="predicted"/>
<accession>A0A9P8CJ09</accession>
<feature type="compositionally biased region" description="Polar residues" evidence="1">
    <location>
        <begin position="101"/>
        <end position="118"/>
    </location>
</feature>
<dbReference type="Proteomes" id="UP000887226">
    <property type="component" value="Unassembled WGS sequence"/>
</dbReference>
<sequence>MFKWHVQSAIERSRPLGSDYSRVADGIAASLRLFSTSACAAADDEKPRFTISRRGQQNLEAIAELSAITPKSRGIDARALGAKPSGERGFRITRLDETGQRHQFNPTTGNRDFNPNFTRSRGGGMSRGRGGNRGAPKKRRGGRGNFGPRSRETHNEVDENESDEEPDDLPDYTMEELQWQRHMEGGYADGAYEPGTTLEALMQRGDGTAVQSSAQGVLADVMHKLRTGTGTMDGFRHASEHRSQILRGTGVTAFGSREDAKAGKRFLKERTSGLNKKRVDMQRLSEDDKGKLSDAWVAGHYRMPESPATLGDAVGMVGAYSIRNETYLPEDARKFEEKLRSLLPANFGKKSAAPKVAKRA</sequence>
<protein>
    <submittedName>
        <fullName evidence="2">Uncharacterized protein</fullName>
    </submittedName>
</protein>
<organism evidence="2 3">
    <name type="scientific">Calycina marina</name>
    <dbReference type="NCBI Taxonomy" id="1763456"/>
    <lineage>
        <taxon>Eukaryota</taxon>
        <taxon>Fungi</taxon>
        <taxon>Dikarya</taxon>
        <taxon>Ascomycota</taxon>
        <taxon>Pezizomycotina</taxon>
        <taxon>Leotiomycetes</taxon>
        <taxon>Helotiales</taxon>
        <taxon>Pezizellaceae</taxon>
        <taxon>Calycina</taxon>
    </lineage>
</organism>
<feature type="compositionally biased region" description="Gly residues" evidence="1">
    <location>
        <begin position="121"/>
        <end position="133"/>
    </location>
</feature>
<reference evidence="2" key="1">
    <citation type="journal article" date="2021" name="IMA Fungus">
        <title>Genomic characterization of three marine fungi, including Emericellopsis atlantica sp. nov. with signatures of a generalist lifestyle and marine biomass degradation.</title>
        <authorList>
            <person name="Hagestad O.C."/>
            <person name="Hou L."/>
            <person name="Andersen J.H."/>
            <person name="Hansen E.H."/>
            <person name="Altermark B."/>
            <person name="Li C."/>
            <person name="Kuhnert E."/>
            <person name="Cox R.J."/>
            <person name="Crous P.W."/>
            <person name="Spatafora J.W."/>
            <person name="Lail K."/>
            <person name="Amirebrahimi M."/>
            <person name="Lipzen A."/>
            <person name="Pangilinan J."/>
            <person name="Andreopoulos W."/>
            <person name="Hayes R.D."/>
            <person name="Ng V."/>
            <person name="Grigoriev I.V."/>
            <person name="Jackson S.A."/>
            <person name="Sutton T.D.S."/>
            <person name="Dobson A.D.W."/>
            <person name="Rama T."/>
        </authorList>
    </citation>
    <scope>NUCLEOTIDE SEQUENCE</scope>
    <source>
        <strain evidence="2">TRa3180A</strain>
    </source>
</reference>
<comment type="caution">
    <text evidence="2">The sequence shown here is derived from an EMBL/GenBank/DDBJ whole genome shotgun (WGS) entry which is preliminary data.</text>
</comment>
<name>A0A9P8CJ09_9HELO</name>
<evidence type="ECO:0000313" key="3">
    <source>
        <dbReference type="Proteomes" id="UP000887226"/>
    </source>
</evidence>
<feature type="compositionally biased region" description="Acidic residues" evidence="1">
    <location>
        <begin position="158"/>
        <end position="170"/>
    </location>
</feature>
<keyword evidence="3" id="KW-1185">Reference proteome</keyword>
<evidence type="ECO:0000256" key="1">
    <source>
        <dbReference type="SAM" id="MobiDB-lite"/>
    </source>
</evidence>
<dbReference type="EMBL" id="MU253785">
    <property type="protein sequence ID" value="KAG9247021.1"/>
    <property type="molecule type" value="Genomic_DNA"/>
</dbReference>
<gene>
    <name evidence="2" type="ORF">BJ878DRAFT_494663</name>
</gene>
<dbReference type="OrthoDB" id="5365739at2759"/>